<dbReference type="PROSITE" id="PS01161">
    <property type="entry name" value="GLC_GALNAC_ISOMERASE"/>
    <property type="match status" value="1"/>
</dbReference>
<dbReference type="Pfam" id="PF01182">
    <property type="entry name" value="Glucosamine_iso"/>
    <property type="match status" value="1"/>
</dbReference>
<dbReference type="GO" id="GO:0006044">
    <property type="term" value="P:N-acetylglucosamine metabolic process"/>
    <property type="evidence" value="ECO:0007669"/>
    <property type="project" value="InterPro"/>
</dbReference>
<dbReference type="Proteomes" id="UP000317835">
    <property type="component" value="Chromosome"/>
</dbReference>
<dbReference type="OrthoDB" id="9791139at2"/>
<feature type="domain" description="Glucosamine/galactosamine-6-phosphate isomerase" evidence="1">
    <location>
        <begin position="22"/>
        <end position="255"/>
    </location>
</feature>
<gene>
    <name evidence="2" type="primary">nagB_3</name>
    <name evidence="2" type="ORF">ElP_62620</name>
</gene>
<dbReference type="GO" id="GO:0004342">
    <property type="term" value="F:glucosamine-6-phosphate deaminase activity"/>
    <property type="evidence" value="ECO:0007669"/>
    <property type="project" value="UniProtKB-EC"/>
</dbReference>
<evidence type="ECO:0000259" key="1">
    <source>
        <dbReference type="Pfam" id="PF01182"/>
    </source>
</evidence>
<dbReference type="RefSeq" id="WP_145276700.1">
    <property type="nucleotide sequence ID" value="NZ_CP036426.1"/>
</dbReference>
<sequence>MPDPARTLESHGAPVLIFDDRSLACLAAADRIAATIRAATDARGKAVLGLATGGTPIPVYERLVGLHEADGLSLAGVTSFNLDEYYPMSPLDPRSYRSYMHRHLFSKVDLAPNRAHLPDGTVPESALEAYGEAYDRWIAAEGGLDLQLLGLGRNGHVGFNEPDGMAVDRALDLPTRPVSLHPTTIADAAKDFGGEEHVPRRALTMGTASILAARSILVLAFGLNKAEAVARSLSGPITAEVPGSLLRSAGDRVTWLLDPEAASDLR</sequence>
<dbReference type="CDD" id="cd01399">
    <property type="entry name" value="GlcN6P_deaminase"/>
    <property type="match status" value="1"/>
</dbReference>
<dbReference type="EC" id="3.5.99.6" evidence="2"/>
<dbReference type="InterPro" id="IPR006148">
    <property type="entry name" value="Glc/Gal-6P_isomerase"/>
</dbReference>
<protein>
    <submittedName>
        <fullName evidence="2">Glucosamine-6-phosphate deaminase 1</fullName>
        <ecNumber evidence="2">3.5.99.6</ecNumber>
    </submittedName>
</protein>
<name>A0A518HBT5_9BACT</name>
<reference evidence="2 3" key="1">
    <citation type="submission" date="2019-02" db="EMBL/GenBank/DDBJ databases">
        <title>Deep-cultivation of Planctomycetes and their phenomic and genomic characterization uncovers novel biology.</title>
        <authorList>
            <person name="Wiegand S."/>
            <person name="Jogler M."/>
            <person name="Boedeker C."/>
            <person name="Pinto D."/>
            <person name="Vollmers J."/>
            <person name="Rivas-Marin E."/>
            <person name="Kohn T."/>
            <person name="Peeters S.H."/>
            <person name="Heuer A."/>
            <person name="Rast P."/>
            <person name="Oberbeckmann S."/>
            <person name="Bunk B."/>
            <person name="Jeske O."/>
            <person name="Meyerdierks A."/>
            <person name="Storesund J.E."/>
            <person name="Kallscheuer N."/>
            <person name="Luecker S."/>
            <person name="Lage O.M."/>
            <person name="Pohl T."/>
            <person name="Merkel B.J."/>
            <person name="Hornburger P."/>
            <person name="Mueller R.-W."/>
            <person name="Bruemmer F."/>
            <person name="Labrenz M."/>
            <person name="Spormann A.M."/>
            <person name="Op den Camp H."/>
            <person name="Overmann J."/>
            <person name="Amann R."/>
            <person name="Jetten M.S.M."/>
            <person name="Mascher T."/>
            <person name="Medema M.H."/>
            <person name="Devos D.P."/>
            <person name="Kaster A.-K."/>
            <person name="Ovreas L."/>
            <person name="Rohde M."/>
            <person name="Galperin M.Y."/>
            <person name="Jogler C."/>
        </authorList>
    </citation>
    <scope>NUCLEOTIDE SEQUENCE [LARGE SCALE GENOMIC DNA]</scope>
    <source>
        <strain evidence="2 3">ElP</strain>
    </source>
</reference>
<organism evidence="2 3">
    <name type="scientific">Tautonia plasticadhaerens</name>
    <dbReference type="NCBI Taxonomy" id="2527974"/>
    <lineage>
        <taxon>Bacteria</taxon>
        <taxon>Pseudomonadati</taxon>
        <taxon>Planctomycetota</taxon>
        <taxon>Planctomycetia</taxon>
        <taxon>Isosphaerales</taxon>
        <taxon>Isosphaeraceae</taxon>
        <taxon>Tautonia</taxon>
    </lineage>
</organism>
<evidence type="ECO:0000313" key="3">
    <source>
        <dbReference type="Proteomes" id="UP000317835"/>
    </source>
</evidence>
<dbReference type="GO" id="GO:0005975">
    <property type="term" value="P:carbohydrate metabolic process"/>
    <property type="evidence" value="ECO:0007669"/>
    <property type="project" value="InterPro"/>
</dbReference>
<dbReference type="PANTHER" id="PTHR42892">
    <property type="entry name" value="GLUCOSAMINE-6-PHOSPHATE DEAMINASE-LIKE PROTEIN BT_0258-RELATED"/>
    <property type="match status" value="1"/>
</dbReference>
<dbReference type="InterPro" id="IPR037171">
    <property type="entry name" value="NagB/RpiA_transferase-like"/>
</dbReference>
<dbReference type="Gene3D" id="3.40.50.1360">
    <property type="match status" value="1"/>
</dbReference>
<dbReference type="EMBL" id="CP036426">
    <property type="protein sequence ID" value="QDV38310.1"/>
    <property type="molecule type" value="Genomic_DNA"/>
</dbReference>
<dbReference type="InterPro" id="IPR052960">
    <property type="entry name" value="GlcN6P_deaminase-like"/>
</dbReference>
<proteinExistence type="predicted"/>
<dbReference type="InterPro" id="IPR018321">
    <property type="entry name" value="Glucosamine6P_isomerase_CS"/>
</dbReference>
<keyword evidence="3" id="KW-1185">Reference proteome</keyword>
<evidence type="ECO:0000313" key="2">
    <source>
        <dbReference type="EMBL" id="QDV38310.1"/>
    </source>
</evidence>
<keyword evidence="2" id="KW-0378">Hydrolase</keyword>
<accession>A0A518HBT5</accession>
<dbReference type="KEGG" id="tpla:ElP_62620"/>
<dbReference type="AlphaFoldDB" id="A0A518HBT5"/>
<dbReference type="PANTHER" id="PTHR42892:SF1">
    <property type="entry name" value="GLUCOSAMINE-6-PHOSPHATE ISOMERASE"/>
    <property type="match status" value="1"/>
</dbReference>
<dbReference type="SUPFAM" id="SSF100950">
    <property type="entry name" value="NagB/RpiA/CoA transferase-like"/>
    <property type="match status" value="1"/>
</dbReference>
<dbReference type="InterPro" id="IPR004547">
    <property type="entry name" value="Glucosamine6P_isomerase"/>
</dbReference>